<comment type="caution">
    <text evidence="3">The sequence shown here is derived from an EMBL/GenBank/DDBJ whole genome shotgun (WGS) entry which is preliminary data.</text>
</comment>
<gene>
    <name evidence="3" type="ORF">HNY73_000070</name>
</gene>
<name>A0A8T0FXU3_ARGBR</name>
<dbReference type="InterPro" id="IPR029526">
    <property type="entry name" value="PGBD"/>
</dbReference>
<evidence type="ECO:0000313" key="3">
    <source>
        <dbReference type="EMBL" id="KAF8795582.1"/>
    </source>
</evidence>
<sequence>MTNSGDDDTDDFEYMEVSESDTRKCTILSHKYKNMAMSSQIVLSLAEPLLFQGYCITTDNFYTSPELAEYLIQYKIDIYGTMRVDKKKRSKGITNSKAEEGRYHCIPERQSNDNDNEMA</sequence>
<evidence type="ECO:0000259" key="2">
    <source>
        <dbReference type="Pfam" id="PF13843"/>
    </source>
</evidence>
<protein>
    <submittedName>
        <fullName evidence="3">PiggyBac transposable element-derived protein like</fullName>
    </submittedName>
</protein>
<keyword evidence="4" id="KW-1185">Reference proteome</keyword>
<organism evidence="3 4">
    <name type="scientific">Argiope bruennichi</name>
    <name type="common">Wasp spider</name>
    <name type="synonym">Aranea bruennichi</name>
    <dbReference type="NCBI Taxonomy" id="94029"/>
    <lineage>
        <taxon>Eukaryota</taxon>
        <taxon>Metazoa</taxon>
        <taxon>Ecdysozoa</taxon>
        <taxon>Arthropoda</taxon>
        <taxon>Chelicerata</taxon>
        <taxon>Arachnida</taxon>
        <taxon>Araneae</taxon>
        <taxon>Araneomorphae</taxon>
        <taxon>Entelegynae</taxon>
        <taxon>Araneoidea</taxon>
        <taxon>Araneidae</taxon>
        <taxon>Argiope</taxon>
    </lineage>
</organism>
<feature type="region of interest" description="Disordered" evidence="1">
    <location>
        <begin position="89"/>
        <end position="119"/>
    </location>
</feature>
<feature type="compositionally biased region" description="Basic and acidic residues" evidence="1">
    <location>
        <begin position="97"/>
        <end position="112"/>
    </location>
</feature>
<evidence type="ECO:0000313" key="4">
    <source>
        <dbReference type="Proteomes" id="UP000807504"/>
    </source>
</evidence>
<proteinExistence type="predicted"/>
<reference evidence="3" key="1">
    <citation type="journal article" date="2020" name="bioRxiv">
        <title>Chromosome-level reference genome of the European wasp spider Argiope bruennichi: a resource for studies on range expansion and evolutionary adaptation.</title>
        <authorList>
            <person name="Sheffer M.M."/>
            <person name="Hoppe A."/>
            <person name="Krehenwinkel H."/>
            <person name="Uhl G."/>
            <person name="Kuss A.W."/>
            <person name="Jensen L."/>
            <person name="Jensen C."/>
            <person name="Gillespie R.G."/>
            <person name="Hoff K.J."/>
            <person name="Prost S."/>
        </authorList>
    </citation>
    <scope>NUCLEOTIDE SEQUENCE</scope>
</reference>
<dbReference type="AlphaFoldDB" id="A0A8T0FXU3"/>
<feature type="domain" description="PiggyBac transposable element-derived protein" evidence="2">
    <location>
        <begin position="37"/>
        <end position="97"/>
    </location>
</feature>
<dbReference type="Pfam" id="PF13843">
    <property type="entry name" value="DDE_Tnp_1_7"/>
    <property type="match status" value="1"/>
</dbReference>
<dbReference type="Proteomes" id="UP000807504">
    <property type="component" value="Unassembled WGS sequence"/>
</dbReference>
<accession>A0A8T0FXU3</accession>
<dbReference type="EMBL" id="JABXBU010000001">
    <property type="protein sequence ID" value="KAF8795582.1"/>
    <property type="molecule type" value="Genomic_DNA"/>
</dbReference>
<evidence type="ECO:0000256" key="1">
    <source>
        <dbReference type="SAM" id="MobiDB-lite"/>
    </source>
</evidence>
<reference evidence="3" key="2">
    <citation type="submission" date="2020-06" db="EMBL/GenBank/DDBJ databases">
        <authorList>
            <person name="Sheffer M."/>
        </authorList>
    </citation>
    <scope>NUCLEOTIDE SEQUENCE</scope>
</reference>